<dbReference type="RefSeq" id="WP_053938135.1">
    <property type="nucleotide sequence ID" value="NZ_LAQT01000009.1"/>
</dbReference>
<dbReference type="AlphaFoldDB" id="A0A0N1JSM7"/>
<keyword evidence="6" id="KW-0274">FAD</keyword>
<evidence type="ECO:0000256" key="8">
    <source>
        <dbReference type="ARBA" id="ARBA00023027"/>
    </source>
</evidence>
<dbReference type="STRING" id="857265.WG78_12465"/>
<dbReference type="GO" id="GO:0005737">
    <property type="term" value="C:cytoplasm"/>
    <property type="evidence" value="ECO:0007669"/>
    <property type="project" value="UniProtKB-SubCell"/>
</dbReference>
<comment type="subcellular location">
    <subcellularLocation>
        <location evidence="2">Cytoplasm</location>
    </subcellularLocation>
</comment>
<dbReference type="Gene3D" id="3.30.390.120">
    <property type="match status" value="1"/>
</dbReference>
<dbReference type="OrthoDB" id="9769238at2"/>
<evidence type="ECO:0000313" key="11">
    <source>
        <dbReference type="EMBL" id="KPC52659.1"/>
    </source>
</evidence>
<comment type="similarity">
    <text evidence="3">Belongs to the FAD-dependent oxidoreductase family.</text>
</comment>
<dbReference type="Pfam" id="PF18113">
    <property type="entry name" value="Rbx_binding"/>
    <property type="match status" value="1"/>
</dbReference>
<dbReference type="PATRIC" id="fig|857265.3.peg.2570"/>
<dbReference type="Proteomes" id="UP000037939">
    <property type="component" value="Unassembled WGS sequence"/>
</dbReference>
<dbReference type="EMBL" id="LAQT01000009">
    <property type="protein sequence ID" value="KPC52659.1"/>
    <property type="molecule type" value="Genomic_DNA"/>
</dbReference>
<keyword evidence="7 11" id="KW-0560">Oxidoreductase</keyword>
<evidence type="ECO:0000313" key="12">
    <source>
        <dbReference type="Proteomes" id="UP000037939"/>
    </source>
</evidence>
<dbReference type="Pfam" id="PF07992">
    <property type="entry name" value="Pyr_redox_2"/>
    <property type="match status" value="1"/>
</dbReference>
<comment type="caution">
    <text evidence="11">The sequence shown here is derived from an EMBL/GenBank/DDBJ whole genome shotgun (WGS) entry which is preliminary data.</text>
</comment>
<dbReference type="PRINTS" id="PR00368">
    <property type="entry name" value="FADPNR"/>
</dbReference>
<accession>A0A0N1JSM7</accession>
<proteinExistence type="inferred from homology"/>
<dbReference type="PANTHER" id="PTHR43429">
    <property type="entry name" value="PYRIDINE NUCLEOTIDE-DISULFIDE OXIDOREDUCTASE DOMAIN-CONTAINING"/>
    <property type="match status" value="1"/>
</dbReference>
<dbReference type="InterPro" id="IPR041364">
    <property type="entry name" value="Rbx-bd"/>
</dbReference>
<organism evidence="11 12">
    <name type="scientific">Amantichitinum ursilacus</name>
    <dbReference type="NCBI Taxonomy" id="857265"/>
    <lineage>
        <taxon>Bacteria</taxon>
        <taxon>Pseudomonadati</taxon>
        <taxon>Pseudomonadota</taxon>
        <taxon>Betaproteobacteria</taxon>
        <taxon>Neisseriales</taxon>
        <taxon>Chitinibacteraceae</taxon>
        <taxon>Amantichitinum</taxon>
    </lineage>
</organism>
<keyword evidence="4" id="KW-0963">Cytoplasm</keyword>
<name>A0A0N1JSM7_9NEIS</name>
<evidence type="ECO:0000256" key="3">
    <source>
        <dbReference type="ARBA" id="ARBA00006442"/>
    </source>
</evidence>
<evidence type="ECO:0000259" key="9">
    <source>
        <dbReference type="Pfam" id="PF07992"/>
    </source>
</evidence>
<dbReference type="GO" id="GO:0015044">
    <property type="term" value="F:rubredoxin-NAD+ reductase activity"/>
    <property type="evidence" value="ECO:0007669"/>
    <property type="project" value="UniProtKB-EC"/>
</dbReference>
<evidence type="ECO:0000256" key="1">
    <source>
        <dbReference type="ARBA" id="ARBA00001974"/>
    </source>
</evidence>
<feature type="domain" description="Rubredoxin binding" evidence="10">
    <location>
        <begin position="309"/>
        <end position="379"/>
    </location>
</feature>
<dbReference type="Gene3D" id="3.50.50.60">
    <property type="entry name" value="FAD/NAD(P)-binding domain"/>
    <property type="match status" value="2"/>
</dbReference>
<evidence type="ECO:0000259" key="10">
    <source>
        <dbReference type="Pfam" id="PF18113"/>
    </source>
</evidence>
<keyword evidence="5" id="KW-0285">Flavoprotein</keyword>
<reference evidence="11 12" key="1">
    <citation type="submission" date="2015-07" db="EMBL/GenBank/DDBJ databases">
        <title>Draft genome sequence of the Amantichitinum ursilacus IGB-41, a new chitin-degrading bacterium.</title>
        <authorList>
            <person name="Kirstahler P."/>
            <person name="Guenther M."/>
            <person name="Grumaz C."/>
            <person name="Rupp S."/>
            <person name="Zibek S."/>
            <person name="Sohn K."/>
        </authorList>
    </citation>
    <scope>NUCLEOTIDE SEQUENCE [LARGE SCALE GENOMIC DNA]</scope>
    <source>
        <strain evidence="11 12">IGB-41</strain>
    </source>
</reference>
<dbReference type="SUPFAM" id="SSF51905">
    <property type="entry name" value="FAD/NAD(P)-binding domain"/>
    <property type="match status" value="1"/>
</dbReference>
<dbReference type="PANTHER" id="PTHR43429:SF3">
    <property type="entry name" value="NITRITE REDUCTASE [NAD(P)H]"/>
    <property type="match status" value="1"/>
</dbReference>
<evidence type="ECO:0000256" key="5">
    <source>
        <dbReference type="ARBA" id="ARBA00022630"/>
    </source>
</evidence>
<comment type="cofactor">
    <cofactor evidence="1">
        <name>FAD</name>
        <dbReference type="ChEBI" id="CHEBI:57692"/>
    </cofactor>
</comment>
<dbReference type="InterPro" id="IPR036188">
    <property type="entry name" value="FAD/NAD-bd_sf"/>
</dbReference>
<keyword evidence="12" id="KW-1185">Reference proteome</keyword>
<gene>
    <name evidence="11" type="primary">alkT</name>
    <name evidence="11" type="ORF">WG78_12465</name>
</gene>
<protein>
    <submittedName>
        <fullName evidence="11">Rubredoxin-NAD(+) reductase</fullName>
        <ecNumber evidence="11">1.18.1.1</ecNumber>
    </submittedName>
</protein>
<dbReference type="InterPro" id="IPR050260">
    <property type="entry name" value="FAD-bd_OxRdtase"/>
</dbReference>
<evidence type="ECO:0000256" key="7">
    <source>
        <dbReference type="ARBA" id="ARBA00023002"/>
    </source>
</evidence>
<evidence type="ECO:0000256" key="6">
    <source>
        <dbReference type="ARBA" id="ARBA00022827"/>
    </source>
</evidence>
<dbReference type="InterPro" id="IPR023753">
    <property type="entry name" value="FAD/NAD-binding_dom"/>
</dbReference>
<sequence length="384" mass="40027">MASPVVIIGAGLAGYNLAREFRKLDPTFPLVIIANDKAGFYSKPMLSNALAGKKTAETLVMKSAEKMAEELNAIIRADTEVVGVDLASKLLLLSDGQAQPYRDLVLAVGAQPVRLRLGGDAADEVLSVNHIEDFAVFAQSLEGAKRIAVIGGGLIGCEFANDLLAREIAPVVVEAGAWPLPGLLPDVAGAWFAARLTQSGVRFVLNTTAKAVDKAGAGYKVTLSTGEVLEVDCVLSAVGLHPNTALAEAAGLHVNKGVAVDRQLRTSNPNVFALGDCAEVETIHLPYVMPLMHAARTLAQVLAGKDDVALAYPAMPVLVKTPSCATIVAPPAHGALGEWQVQTAEDAMEAHFVGADGQLLGFALLGAATKQRQILSAKLPPVLA</sequence>
<dbReference type="PRINTS" id="PR00411">
    <property type="entry name" value="PNDRDTASEI"/>
</dbReference>
<evidence type="ECO:0000256" key="2">
    <source>
        <dbReference type="ARBA" id="ARBA00004496"/>
    </source>
</evidence>
<dbReference type="EC" id="1.18.1.1" evidence="11"/>
<keyword evidence="8" id="KW-0520">NAD</keyword>
<evidence type="ECO:0000256" key="4">
    <source>
        <dbReference type="ARBA" id="ARBA00022490"/>
    </source>
</evidence>
<feature type="domain" description="FAD/NAD(P)-binding" evidence="9">
    <location>
        <begin position="5"/>
        <end position="286"/>
    </location>
</feature>